<feature type="region of interest" description="Disordered" evidence="17">
    <location>
        <begin position="1304"/>
        <end position="1445"/>
    </location>
</feature>
<dbReference type="CTD" id="796087"/>
<evidence type="ECO:0000256" key="11">
    <source>
        <dbReference type="ARBA" id="ARBA00076856"/>
    </source>
</evidence>
<dbReference type="InterPro" id="IPR018957">
    <property type="entry name" value="Znf_C3HC4_RING-type"/>
</dbReference>
<dbReference type="GO" id="GO:0061630">
    <property type="term" value="F:ubiquitin protein ligase activity"/>
    <property type="evidence" value="ECO:0007669"/>
    <property type="project" value="UniProtKB-EC"/>
</dbReference>
<evidence type="ECO:0000256" key="6">
    <source>
        <dbReference type="ARBA" id="ARBA00022786"/>
    </source>
</evidence>
<feature type="compositionally biased region" description="Polar residues" evidence="17">
    <location>
        <begin position="491"/>
        <end position="501"/>
    </location>
</feature>
<dbReference type="FunFam" id="3.30.40.10:FF:000136">
    <property type="entry name" value="E3 ubiquitin-protein ligase Topors"/>
    <property type="match status" value="1"/>
</dbReference>
<comment type="catalytic activity">
    <reaction evidence="1">
        <text>S-ubiquitinyl-[E2 ubiquitin-conjugating enzyme]-L-cysteine + [acceptor protein]-L-lysine = [E2 ubiquitin-conjugating enzyme]-L-cysteine + N(6)-ubiquitinyl-[acceptor protein]-L-lysine.</text>
        <dbReference type="EC" id="2.3.2.27"/>
    </reaction>
</comment>
<feature type="compositionally biased region" description="Basic residues" evidence="17">
    <location>
        <begin position="852"/>
        <end position="863"/>
    </location>
</feature>
<feature type="compositionally biased region" description="Basic residues" evidence="17">
    <location>
        <begin position="665"/>
        <end position="674"/>
    </location>
</feature>
<accession>A0A3B3UF28</accession>
<dbReference type="InterPro" id="IPR058746">
    <property type="entry name" value="Znf_RING-type_Topors"/>
</dbReference>
<dbReference type="RefSeq" id="XP_014906650.1">
    <property type="nucleotide sequence ID" value="XM_015051164.1"/>
</dbReference>
<feature type="compositionally biased region" description="Polar residues" evidence="17">
    <location>
        <begin position="1314"/>
        <end position="1342"/>
    </location>
</feature>
<feature type="compositionally biased region" description="Basic residues" evidence="17">
    <location>
        <begin position="796"/>
        <end position="810"/>
    </location>
</feature>
<feature type="compositionally biased region" description="Low complexity" evidence="17">
    <location>
        <begin position="71"/>
        <end position="95"/>
    </location>
</feature>
<feature type="region of interest" description="Disordered" evidence="17">
    <location>
        <begin position="1006"/>
        <end position="1166"/>
    </location>
</feature>
<feature type="compositionally biased region" description="Basic and acidic residues" evidence="17">
    <location>
        <begin position="1023"/>
        <end position="1039"/>
    </location>
</feature>
<dbReference type="KEGG" id="plai:106958968"/>
<sequence>MPLPARRRRKKGPDEEERATGFSAEVMAPTRMKLRRRDTVAAAAPAGGAPLEADADRTRESRRSSRRKNTTKTSAPAAPASSPPSTSSGAARPAMAAEASPDSKCPICLDRFNNLAYLDHCLHRFCFPCIQEWSHNKAECPLCKQPFASILHSVRAEDDFKEYTLQPPPRATNQLTASTFLTTVAAMTADGAQHHLRLMLRRHLVAADRDAVRRRRRRERAASGRRATDRVGEWEFFMHSPPLPVSPYHLDMSELIMDNMRVEEVAEEMMRRDEERRQVLSEELAGLRGAAAPSTRASRRLMCRLAVRQRLQREGGTVQMREREVTAFRKALYQSGIRVRGISGNQGRPRSVTAETFRRGTSHLTRLNGWLRRELAVLLGPHAPLSDVVLRTITARVLRSGLEDAAAVEEDLRPFLLARTEHFVHELVSFARSSLSMESYDQLAVYEPPAAAMELEPLSSPSDGSSVIAISEEEEEEGGGRAEAAAGSQDDVIQTGSSLSLSGWDDETPGPSYTSAEPPHSLTTPPPLSPAPQQPANQEGAEPRGEEEECLIVGYKKPIAERTPELVQLSSDSEEDEGEKKKEEEEVEVGSTTVDKTPPPPAPYLPIIPPSTSGAFRAEQQKEANSRRRSGSWSESSGRSRKSVCSLSPATPDRRRRDRKQQGDRRRKKKKQRGRDRSREPHGKSGTFCNPNRSIFPPMMSRCSPSPFDSSADSASSPPPSPPDSGWELRFSQVSPLTSSVSSPSRSFSPLCSSPGTPPSPPCSPKRPHHVEKPGGKRKYKSRHLNSSKDSSWRPSRGRQRDRERKKRLRREAERRDSSLKTGSRRSRDDRSPSVEIIYEGTIDSGAAQPSAHKRHRRRHRKAQVTSSPVIITLDSDSSHDNGQKKTNSGSSSPLSSQQTIDFSDLPSLPLAPSAGVGGAVEVGELPADILDRGSDGSESEAAVRSRAARRGDRSDHSYVDIENMEDAVSLLETSDDQQPAAKRPGHREDPSDRYLLEAILDDLNRIAPPRQNLSQDGGFLSENRERTPQEVIRLEERTGSGPTSPTACQQNPDSVPPPLERMEGREVPPLLRRASPVGSYHRNTPPPLKHKDAGSPPHSAASPPNVGPRRSSDPNPTSRNSPGLNPLAIPPIPTIQNQLSMSPSASGATLHSASPRLPARSGSDRLPSLRFGSFPSIESFHSSESLKLNLPLTPATSSHSPDLHPAHRRNPVSPTRRVGAGGLGPSGWDFFSGLNSHGAAAFRPDWPPAGGVRPVGGAAAAGGQEVSVLPLSDSASNHKALAPPPSQHALCFIQSERSSQSESCSELIRLSKSDSASQNRNNPSSAALPGSQDQNQEQSPHTEPLGTQRHDPANHNHDPAHHTHDPAHHTHDPIRLPVSPHNFSFDSAHRQSSSRLSGPAHFLSGPAHLPSGSAHQSSHRNFEPLSDNQLLGRPSDRLSGEIPP</sequence>
<dbReference type="Ensembl" id="ENSPLAT00000019540.1">
    <property type="protein sequence ID" value="ENSPLAP00000011975.1"/>
    <property type="gene ID" value="ENSPLAG00000015190.1"/>
</dbReference>
<dbReference type="PROSITE" id="PS00518">
    <property type="entry name" value="ZF_RING_1"/>
    <property type="match status" value="1"/>
</dbReference>
<feature type="compositionally biased region" description="Basic and acidic residues" evidence="17">
    <location>
        <begin position="1349"/>
        <end position="1375"/>
    </location>
</feature>
<dbReference type="PROSITE" id="PS50089">
    <property type="entry name" value="ZF_RING_2"/>
    <property type="match status" value="1"/>
</dbReference>
<dbReference type="SMART" id="SM00184">
    <property type="entry name" value="RING"/>
    <property type="match status" value="1"/>
</dbReference>
<dbReference type="GO" id="GO:0032391">
    <property type="term" value="C:photoreceptor connecting cilium"/>
    <property type="evidence" value="ECO:0007669"/>
    <property type="project" value="UniProtKB-ARBA"/>
</dbReference>
<feature type="compositionally biased region" description="Low complexity" evidence="17">
    <location>
        <begin position="704"/>
        <end position="716"/>
    </location>
</feature>
<organism evidence="19 20">
    <name type="scientific">Poecilia latipinna</name>
    <name type="common">sailfin molly</name>
    <dbReference type="NCBI Taxonomy" id="48699"/>
    <lineage>
        <taxon>Eukaryota</taxon>
        <taxon>Metazoa</taxon>
        <taxon>Chordata</taxon>
        <taxon>Craniata</taxon>
        <taxon>Vertebrata</taxon>
        <taxon>Euteleostomi</taxon>
        <taxon>Actinopterygii</taxon>
        <taxon>Neopterygii</taxon>
        <taxon>Teleostei</taxon>
        <taxon>Neoteleostei</taxon>
        <taxon>Acanthomorphata</taxon>
        <taxon>Ovalentaria</taxon>
        <taxon>Atherinomorphae</taxon>
        <taxon>Cyprinodontiformes</taxon>
        <taxon>Poeciliidae</taxon>
        <taxon>Poeciliinae</taxon>
        <taxon>Poecilia</taxon>
    </lineage>
</organism>
<evidence type="ECO:0000313" key="19">
    <source>
        <dbReference type="Ensembl" id="ENSPLAP00000011975.1"/>
    </source>
</evidence>
<keyword evidence="5 16" id="KW-0863">Zinc-finger</keyword>
<dbReference type="GO" id="GO:0008630">
    <property type="term" value="P:intrinsic apoptotic signaling pathway in response to DNA damage"/>
    <property type="evidence" value="ECO:0007669"/>
    <property type="project" value="UniProtKB-ARBA"/>
</dbReference>
<evidence type="ECO:0000256" key="1">
    <source>
        <dbReference type="ARBA" id="ARBA00000900"/>
    </source>
</evidence>
<dbReference type="SUPFAM" id="SSF57850">
    <property type="entry name" value="RING/U-box"/>
    <property type="match status" value="1"/>
</dbReference>
<evidence type="ECO:0000256" key="7">
    <source>
        <dbReference type="ARBA" id="ARBA00022833"/>
    </source>
</evidence>
<dbReference type="InterPro" id="IPR017907">
    <property type="entry name" value="Znf_RING_CS"/>
</dbReference>
<feature type="compositionally biased region" description="Pro residues" evidence="17">
    <location>
        <begin position="756"/>
        <end position="765"/>
    </location>
</feature>
<feature type="compositionally biased region" description="Pro residues" evidence="17">
    <location>
        <begin position="597"/>
        <end position="609"/>
    </location>
</feature>
<dbReference type="STRING" id="48699.ENSPLAP00000011975"/>
<feature type="compositionally biased region" description="Polar residues" evidence="17">
    <location>
        <begin position="1114"/>
        <end position="1124"/>
    </location>
</feature>
<evidence type="ECO:0000256" key="8">
    <source>
        <dbReference type="ARBA" id="ARBA00023015"/>
    </source>
</evidence>
<dbReference type="OrthoDB" id="21204at2759"/>
<feature type="compositionally biased region" description="Basic and acidic residues" evidence="17">
    <location>
        <begin position="652"/>
        <end position="664"/>
    </location>
</feature>
<feature type="compositionally biased region" description="Basic and acidic residues" evidence="17">
    <location>
        <begin position="1435"/>
        <end position="1445"/>
    </location>
</feature>
<feature type="compositionally biased region" description="Low complexity" evidence="17">
    <location>
        <begin position="631"/>
        <end position="648"/>
    </location>
</feature>
<reference evidence="19" key="2">
    <citation type="submission" date="2025-09" db="UniProtKB">
        <authorList>
            <consortium name="Ensembl"/>
        </authorList>
    </citation>
    <scope>IDENTIFICATION</scope>
</reference>
<feature type="compositionally biased region" description="Polar residues" evidence="17">
    <location>
        <begin position="1135"/>
        <end position="1153"/>
    </location>
</feature>
<dbReference type="GeneID" id="106958968"/>
<dbReference type="Pfam" id="PF00097">
    <property type="entry name" value="zf-C3HC4"/>
    <property type="match status" value="1"/>
</dbReference>
<feature type="compositionally biased region" description="Polar residues" evidence="17">
    <location>
        <begin position="1041"/>
        <end position="1054"/>
    </location>
</feature>
<evidence type="ECO:0000256" key="5">
    <source>
        <dbReference type="ARBA" id="ARBA00022771"/>
    </source>
</evidence>
<dbReference type="GO" id="GO:0000209">
    <property type="term" value="P:protein polyubiquitination"/>
    <property type="evidence" value="ECO:0007669"/>
    <property type="project" value="TreeGrafter"/>
</dbReference>
<name>A0A3B3UF28_9TELE</name>
<protein>
    <recommendedName>
        <fullName evidence="10">E3 ubiquitin-protein ligase Topors</fullName>
        <ecNumber evidence="2">2.3.2.27</ecNumber>
    </recommendedName>
    <alternativeName>
        <fullName evidence="11">RING-type E3 ubiquitin transferase Topors</fullName>
    </alternativeName>
    <alternativeName>
        <fullName evidence="13">SUMO1-protein E3 ligase Topors</fullName>
    </alternativeName>
    <alternativeName>
        <fullName evidence="12">Topoisomerase I-binding RING finger protein</fullName>
    </alternativeName>
    <alternativeName>
        <fullName evidence="14">Topoisomerase I-binding arginine/serine-rich protein</fullName>
    </alternativeName>
    <alternativeName>
        <fullName evidence="15">Tumor suppressor p53-binding protein 3</fullName>
    </alternativeName>
</protein>
<evidence type="ECO:0000259" key="18">
    <source>
        <dbReference type="PROSITE" id="PS50089"/>
    </source>
</evidence>
<keyword evidence="6" id="KW-0833">Ubl conjugation pathway</keyword>
<keyword evidence="9" id="KW-0804">Transcription</keyword>
<evidence type="ECO:0000256" key="13">
    <source>
        <dbReference type="ARBA" id="ARBA00079040"/>
    </source>
</evidence>
<proteinExistence type="predicted"/>
<evidence type="ECO:0000256" key="16">
    <source>
        <dbReference type="PROSITE-ProRule" id="PRU00175"/>
    </source>
</evidence>
<feature type="compositionally biased region" description="Polar residues" evidence="17">
    <location>
        <begin position="1382"/>
        <end position="1397"/>
    </location>
</feature>
<feature type="compositionally biased region" description="Pro residues" evidence="17">
    <location>
        <begin position="524"/>
        <end position="533"/>
    </location>
</feature>
<feature type="compositionally biased region" description="Low complexity" evidence="17">
    <location>
        <begin position="1095"/>
        <end position="1105"/>
    </location>
</feature>
<keyword evidence="7" id="KW-0862">Zinc</keyword>
<evidence type="ECO:0000256" key="3">
    <source>
        <dbReference type="ARBA" id="ARBA00022679"/>
    </source>
</evidence>
<dbReference type="GO" id="GO:0006513">
    <property type="term" value="P:protein monoubiquitination"/>
    <property type="evidence" value="ECO:0007669"/>
    <property type="project" value="TreeGrafter"/>
</dbReference>
<dbReference type="InterPro" id="IPR001841">
    <property type="entry name" value="Znf_RING"/>
</dbReference>
<feature type="compositionally biased region" description="Basic and acidic residues" evidence="17">
    <location>
        <begin position="950"/>
        <end position="960"/>
    </location>
</feature>
<evidence type="ECO:0000256" key="10">
    <source>
        <dbReference type="ARBA" id="ARBA00071236"/>
    </source>
</evidence>
<evidence type="ECO:0000256" key="4">
    <source>
        <dbReference type="ARBA" id="ARBA00022723"/>
    </source>
</evidence>
<feature type="region of interest" description="Disordered" evidence="17">
    <location>
        <begin position="471"/>
        <end position="994"/>
    </location>
</feature>
<keyword evidence="3" id="KW-0808">Transferase</keyword>
<dbReference type="GO" id="GO:0008270">
    <property type="term" value="F:zinc ion binding"/>
    <property type="evidence" value="ECO:0007669"/>
    <property type="project" value="UniProtKB-KW"/>
</dbReference>
<dbReference type="PANTHER" id="PTHR46077">
    <property type="entry name" value="E3 UBIQUITIN-PROTEIN LIGASE TOPORS"/>
    <property type="match status" value="1"/>
</dbReference>
<feature type="compositionally biased region" description="Basic residues" evidence="17">
    <location>
        <begin position="1"/>
        <end position="11"/>
    </location>
</feature>
<evidence type="ECO:0000256" key="2">
    <source>
        <dbReference type="ARBA" id="ARBA00012483"/>
    </source>
</evidence>
<keyword evidence="8" id="KW-0805">Transcription regulation</keyword>
<evidence type="ECO:0000256" key="14">
    <source>
        <dbReference type="ARBA" id="ARBA00079184"/>
    </source>
</evidence>
<evidence type="ECO:0000313" key="20">
    <source>
        <dbReference type="Proteomes" id="UP000261500"/>
    </source>
</evidence>
<keyword evidence="4" id="KW-0479">Metal-binding</keyword>
<feature type="compositionally biased region" description="Low complexity" evidence="17">
    <location>
        <begin position="41"/>
        <end position="52"/>
    </location>
</feature>
<dbReference type="Gene3D" id="3.30.40.10">
    <property type="entry name" value="Zinc/RING finger domain, C3HC4 (zinc finger)"/>
    <property type="match status" value="1"/>
</dbReference>
<dbReference type="GeneTree" id="ENSGT00530000064170"/>
<reference evidence="19" key="1">
    <citation type="submission" date="2025-08" db="UniProtKB">
        <authorList>
            <consortium name="Ensembl"/>
        </authorList>
    </citation>
    <scope>IDENTIFICATION</scope>
</reference>
<feature type="region of interest" description="Disordered" evidence="17">
    <location>
        <begin position="1192"/>
        <end position="1222"/>
    </location>
</feature>
<evidence type="ECO:0000256" key="17">
    <source>
        <dbReference type="SAM" id="MobiDB-lite"/>
    </source>
</evidence>
<feature type="compositionally biased region" description="Low complexity" evidence="17">
    <location>
        <begin position="732"/>
        <end position="755"/>
    </location>
</feature>
<keyword evidence="20" id="KW-1185">Reference proteome</keyword>
<feature type="compositionally biased region" description="Basic and acidic residues" evidence="17">
    <location>
        <begin position="54"/>
        <end position="63"/>
    </location>
</feature>
<dbReference type="CDD" id="cd16574">
    <property type="entry name" value="RING-HC_Topors"/>
    <property type="match status" value="1"/>
</dbReference>
<dbReference type="Proteomes" id="UP000261500">
    <property type="component" value="Unplaced"/>
</dbReference>
<dbReference type="InterPro" id="IPR013083">
    <property type="entry name" value="Znf_RING/FYVE/PHD"/>
</dbReference>
<dbReference type="EC" id="2.3.2.27" evidence="2"/>
<evidence type="ECO:0000256" key="15">
    <source>
        <dbReference type="ARBA" id="ARBA00082108"/>
    </source>
</evidence>
<evidence type="ECO:0000256" key="9">
    <source>
        <dbReference type="ARBA" id="ARBA00023163"/>
    </source>
</evidence>
<feature type="region of interest" description="Disordered" evidence="17">
    <location>
        <begin position="1"/>
        <end position="95"/>
    </location>
</feature>
<evidence type="ECO:0000256" key="12">
    <source>
        <dbReference type="ARBA" id="ARBA00076940"/>
    </source>
</evidence>
<dbReference type="PANTHER" id="PTHR46077:SF1">
    <property type="entry name" value="TOP1 BINDING ARGININE_SERINE RICH PROTEIN, E3 UBIQUITIN LIGASE"/>
    <property type="match status" value="1"/>
</dbReference>
<feature type="domain" description="RING-type" evidence="18">
    <location>
        <begin position="105"/>
        <end position="144"/>
    </location>
</feature>
<feature type="compositionally biased region" description="Basic residues" evidence="17">
    <location>
        <begin position="766"/>
        <end position="786"/>
    </location>
</feature>